<dbReference type="EMBL" id="LR796817">
    <property type="protein sequence ID" value="CAB4167141.1"/>
    <property type="molecule type" value="Genomic_DNA"/>
</dbReference>
<accession>A0A6J5PCH1</accession>
<protein>
    <submittedName>
        <fullName evidence="1">Uncharacterized protein</fullName>
    </submittedName>
</protein>
<name>A0A6J5PCH1_9CAUD</name>
<gene>
    <name evidence="1" type="ORF">UFOVP868_3</name>
</gene>
<organism evidence="1">
    <name type="scientific">uncultured Caudovirales phage</name>
    <dbReference type="NCBI Taxonomy" id="2100421"/>
    <lineage>
        <taxon>Viruses</taxon>
        <taxon>Duplodnaviria</taxon>
        <taxon>Heunggongvirae</taxon>
        <taxon>Uroviricota</taxon>
        <taxon>Caudoviricetes</taxon>
        <taxon>Peduoviridae</taxon>
        <taxon>Maltschvirus</taxon>
        <taxon>Maltschvirus maltsch</taxon>
    </lineage>
</organism>
<sequence>MSKPKYVVNYVRHVCPAGDWLAVPEQHIYGAGMGPCRFDKQKDGVVYLEPDAAEGYLSILPEIAVEAKIKTKRYKTRSPINDYPAYEMPKLLHEAIMRAVDAEFKNTTPTEAQTKRGQK</sequence>
<evidence type="ECO:0000313" key="1">
    <source>
        <dbReference type="EMBL" id="CAB4167141.1"/>
    </source>
</evidence>
<reference evidence="1" key="1">
    <citation type="submission" date="2020-04" db="EMBL/GenBank/DDBJ databases">
        <authorList>
            <person name="Chiriac C."/>
            <person name="Salcher M."/>
            <person name="Ghai R."/>
            <person name="Kavagutti S V."/>
        </authorList>
    </citation>
    <scope>NUCLEOTIDE SEQUENCE</scope>
</reference>
<proteinExistence type="predicted"/>